<sequence length="161" mass="18604">MIIEAIIYFILASLMFIFTVVFSAMCVSLRAKLTGRYLNRYFIVSSKGSGVYELHHHPFPSFYNAGERKFYRLLCDAQQKFGTGFPNMTLSATSFTLQSRNRKGFTLSTSGFRLLGARVFADMMILTNLANYRKVSGEWYFIKLIRIVHRRRPKRFLLIGG</sequence>
<organism evidence="2 3">
    <name type="scientific">Paenibacillus gansuensis</name>
    <dbReference type="NCBI Taxonomy" id="306542"/>
    <lineage>
        <taxon>Bacteria</taxon>
        <taxon>Bacillati</taxon>
        <taxon>Bacillota</taxon>
        <taxon>Bacilli</taxon>
        <taxon>Bacillales</taxon>
        <taxon>Paenibacillaceae</taxon>
        <taxon>Paenibacillus</taxon>
    </lineage>
</organism>
<feature type="transmembrane region" description="Helical" evidence="1">
    <location>
        <begin position="6"/>
        <end position="29"/>
    </location>
</feature>
<name>A0ABW5PH78_9BACL</name>
<dbReference type="Proteomes" id="UP001597541">
    <property type="component" value="Unassembled WGS sequence"/>
</dbReference>
<comment type="caution">
    <text evidence="2">The sequence shown here is derived from an EMBL/GenBank/DDBJ whole genome shotgun (WGS) entry which is preliminary data.</text>
</comment>
<dbReference type="EMBL" id="JBHUME010000013">
    <property type="protein sequence ID" value="MFD2614685.1"/>
    <property type="molecule type" value="Genomic_DNA"/>
</dbReference>
<keyword evidence="1" id="KW-0472">Membrane</keyword>
<evidence type="ECO:0000256" key="1">
    <source>
        <dbReference type="SAM" id="Phobius"/>
    </source>
</evidence>
<keyword evidence="3" id="KW-1185">Reference proteome</keyword>
<reference evidence="3" key="1">
    <citation type="journal article" date="2019" name="Int. J. Syst. Evol. Microbiol.">
        <title>The Global Catalogue of Microorganisms (GCM) 10K type strain sequencing project: providing services to taxonomists for standard genome sequencing and annotation.</title>
        <authorList>
            <consortium name="The Broad Institute Genomics Platform"/>
            <consortium name="The Broad Institute Genome Sequencing Center for Infectious Disease"/>
            <person name="Wu L."/>
            <person name="Ma J."/>
        </authorList>
    </citation>
    <scope>NUCLEOTIDE SEQUENCE [LARGE SCALE GENOMIC DNA]</scope>
    <source>
        <strain evidence="3">KCTC 3950</strain>
    </source>
</reference>
<keyword evidence="1" id="KW-1133">Transmembrane helix</keyword>
<proteinExistence type="predicted"/>
<accession>A0ABW5PH78</accession>
<protein>
    <submittedName>
        <fullName evidence="2">Uncharacterized protein</fullName>
    </submittedName>
</protein>
<keyword evidence="1" id="KW-0812">Transmembrane</keyword>
<gene>
    <name evidence="2" type="ORF">ACFSUF_19925</name>
</gene>
<evidence type="ECO:0000313" key="3">
    <source>
        <dbReference type="Proteomes" id="UP001597541"/>
    </source>
</evidence>
<evidence type="ECO:0000313" key="2">
    <source>
        <dbReference type="EMBL" id="MFD2614685.1"/>
    </source>
</evidence>
<dbReference type="RefSeq" id="WP_377605804.1">
    <property type="nucleotide sequence ID" value="NZ_JBHUME010000013.1"/>
</dbReference>